<dbReference type="PANTHER" id="PTHR43798">
    <property type="entry name" value="MONOACYLGLYCEROL LIPASE"/>
    <property type="match status" value="1"/>
</dbReference>
<dbReference type="Pfam" id="PF00561">
    <property type="entry name" value="Abhydrolase_1"/>
    <property type="match status" value="1"/>
</dbReference>
<name>C4ZJQ1_THASP</name>
<dbReference type="HOGENOM" id="CLU_020336_22_0_4"/>
<dbReference type="STRING" id="85643.Tmz1t_1678"/>
<dbReference type="OrthoDB" id="8523637at2"/>
<dbReference type="SUPFAM" id="SSF53474">
    <property type="entry name" value="alpha/beta-Hydrolases"/>
    <property type="match status" value="1"/>
</dbReference>
<dbReference type="Gene3D" id="3.40.50.1820">
    <property type="entry name" value="alpha/beta hydrolase"/>
    <property type="match status" value="1"/>
</dbReference>
<evidence type="ECO:0000259" key="1">
    <source>
        <dbReference type="Pfam" id="PF00561"/>
    </source>
</evidence>
<reference evidence="3 5" key="3">
    <citation type="submission" date="2018-09" db="EMBL/GenBank/DDBJ databases">
        <title>Metagenome Assembled Genomes from an Advanced Water Purification Facility.</title>
        <authorList>
            <person name="Stamps B.W."/>
            <person name="Spear J.R."/>
        </authorList>
    </citation>
    <scope>NUCLEOTIDE SEQUENCE [LARGE SCALE GENOMIC DNA]</scope>
    <source>
        <strain evidence="3">Bin_27_1</strain>
    </source>
</reference>
<evidence type="ECO:0000313" key="3">
    <source>
        <dbReference type="EMBL" id="TXH84239.1"/>
    </source>
</evidence>
<dbReference type="Proteomes" id="UP000002186">
    <property type="component" value="Chromosome"/>
</dbReference>
<dbReference type="EMBL" id="CP001281">
    <property type="protein sequence ID" value="ACK54433.1"/>
    <property type="molecule type" value="Genomic_DNA"/>
</dbReference>
<keyword evidence="2" id="KW-0378">Hydrolase</keyword>
<organism evidence="2 4">
    <name type="scientific">Thauera aminoaromatica</name>
    <dbReference type="NCBI Taxonomy" id="164330"/>
    <lineage>
        <taxon>Bacteria</taxon>
        <taxon>Pseudomonadati</taxon>
        <taxon>Pseudomonadota</taxon>
        <taxon>Betaproteobacteria</taxon>
        <taxon>Rhodocyclales</taxon>
        <taxon>Zoogloeaceae</taxon>
        <taxon>Thauera</taxon>
    </lineage>
</organism>
<dbReference type="PANTHER" id="PTHR43798:SF33">
    <property type="entry name" value="HYDROLASE, PUTATIVE (AFU_ORTHOLOGUE AFUA_2G14860)-RELATED"/>
    <property type="match status" value="1"/>
</dbReference>
<proteinExistence type="predicted"/>
<dbReference type="InterPro" id="IPR029058">
    <property type="entry name" value="AB_hydrolase_fold"/>
</dbReference>
<keyword evidence="4" id="KW-1185">Reference proteome</keyword>
<dbReference type="KEGG" id="tmz:Tmz1t_1678"/>
<dbReference type="AlphaFoldDB" id="C4ZJQ1"/>
<accession>A0A5C7SLC3</accession>
<dbReference type="Proteomes" id="UP000321192">
    <property type="component" value="Unassembled WGS sequence"/>
</dbReference>
<reference evidence="4" key="1">
    <citation type="submission" date="2009-05" db="EMBL/GenBank/DDBJ databases">
        <title>Complete sequence of chromosome of Thauera sp. MZ1T.</title>
        <authorList>
            <consortium name="US DOE Joint Genome Institute"/>
            <person name="Lucas S."/>
            <person name="Copeland A."/>
            <person name="Lapidus A."/>
            <person name="Glavina del Rio T."/>
            <person name="Dalin E."/>
            <person name="Tice H."/>
            <person name="Bruce D."/>
            <person name="Goodwin L."/>
            <person name="Pitluck S."/>
            <person name="Sims D."/>
            <person name="Brettin T."/>
            <person name="Detter J.C."/>
            <person name="Han C."/>
            <person name="Larimer F."/>
            <person name="Land M."/>
            <person name="Hauser L."/>
            <person name="Kyrpides N."/>
            <person name="Mikhailova N."/>
            <person name="Sayler G.S."/>
        </authorList>
    </citation>
    <scope>NUCLEOTIDE SEQUENCE [LARGE SCALE GENOMIC DNA]</scope>
    <source>
        <strain evidence="4">MZ1T</strain>
    </source>
</reference>
<dbReference type="InterPro" id="IPR050266">
    <property type="entry name" value="AB_hydrolase_sf"/>
</dbReference>
<sequence length="294" mass="32326">MKLQSWTHHTSAGFTLRGHHSPPSGRPVLHFLHGNGLSSLTYAPMLAHLSAHFDLFLSDVQGHGDSDHGSRFRGWNHAAEMAAEAWLAHAPRFGTVPVHAAGHSFGSVLTCLMLAHHPHAFSRGVLLDPVLFTPAMIGMMALSDLVGLASRNKLAAKARTRRHHWPDRAAAHAGLHGRGVFRGWSEDSFQAYIDHALRDVPGGGVELKCRPTREAEIFASYPRRLWSSLARIEQPVLALHGRDTFAFARRSVTRWAAGKANVQCVQVEGGHCFMLEHPQATAERVAAFLRDSPR</sequence>
<evidence type="ECO:0000313" key="5">
    <source>
        <dbReference type="Proteomes" id="UP000321192"/>
    </source>
</evidence>
<gene>
    <name evidence="2" type="ordered locus">Tmz1t_1678</name>
    <name evidence="3" type="ORF">E6Q80_11830</name>
</gene>
<dbReference type="InterPro" id="IPR000073">
    <property type="entry name" value="AB_hydrolase_1"/>
</dbReference>
<feature type="domain" description="AB hydrolase-1" evidence="1">
    <location>
        <begin position="27"/>
        <end position="278"/>
    </location>
</feature>
<dbReference type="eggNOG" id="COG2267">
    <property type="taxonomic scope" value="Bacteria"/>
</dbReference>
<protein>
    <submittedName>
        <fullName evidence="2 3">Alpha/beta hydrolase</fullName>
    </submittedName>
</protein>
<reference evidence="2 4" key="2">
    <citation type="journal article" date="2012" name="Stand. Genomic Sci.">
        <title>Complete genome sequence of Thauera aminoaromatica strain MZ1T.</title>
        <authorList>
            <person name="Jiang K."/>
            <person name="Sanseverino J."/>
            <person name="Chauhan A."/>
            <person name="Lucas S."/>
            <person name="Copeland A."/>
            <person name="Lapidus A."/>
            <person name="Del Rio T.G."/>
            <person name="Dalin E."/>
            <person name="Tice H."/>
            <person name="Bruce D."/>
            <person name="Goodwin L."/>
            <person name="Pitluck S."/>
            <person name="Sims D."/>
            <person name="Brettin T."/>
            <person name="Detter J.C."/>
            <person name="Han C."/>
            <person name="Chang Y.J."/>
            <person name="Larimer F."/>
            <person name="Land M."/>
            <person name="Hauser L."/>
            <person name="Kyrpides N.C."/>
            <person name="Mikhailova N."/>
            <person name="Moser S."/>
            <person name="Jegier P."/>
            <person name="Close D."/>
            <person name="Debruyn J.M."/>
            <person name="Wang Y."/>
            <person name="Layton A.C."/>
            <person name="Allen M.S."/>
            <person name="Sayler G.S."/>
        </authorList>
    </citation>
    <scope>NUCLEOTIDE SEQUENCE [LARGE SCALE GENOMIC DNA]</scope>
    <source>
        <strain evidence="2 4">MZ1T</strain>
    </source>
</reference>
<dbReference type="EMBL" id="SSFD01000185">
    <property type="protein sequence ID" value="TXH84239.1"/>
    <property type="molecule type" value="Genomic_DNA"/>
</dbReference>
<evidence type="ECO:0000313" key="4">
    <source>
        <dbReference type="Proteomes" id="UP000002186"/>
    </source>
</evidence>
<dbReference type="GO" id="GO:0016787">
    <property type="term" value="F:hydrolase activity"/>
    <property type="evidence" value="ECO:0007669"/>
    <property type="project" value="UniProtKB-KW"/>
</dbReference>
<dbReference type="GO" id="GO:0016020">
    <property type="term" value="C:membrane"/>
    <property type="evidence" value="ECO:0007669"/>
    <property type="project" value="TreeGrafter"/>
</dbReference>
<evidence type="ECO:0000313" key="2">
    <source>
        <dbReference type="EMBL" id="ACK54433.1"/>
    </source>
</evidence>
<dbReference type="RefSeq" id="WP_004305899.1">
    <property type="nucleotide sequence ID" value="NC_011662.2"/>
</dbReference>
<accession>C4ZJQ1</accession>